<dbReference type="Proteomes" id="UP001501920">
    <property type="component" value="Chromosome 22"/>
</dbReference>
<keyword evidence="6" id="KW-1185">Reference proteome</keyword>
<dbReference type="GeneTree" id="ENSGT01020000230338"/>
<reference evidence="5 6" key="1">
    <citation type="submission" date="2020-10" db="EMBL/GenBank/DDBJ databases">
        <title>Pygocentrus nattereri (red-bellied piranha) genome, fPygNat1, primary haplotype.</title>
        <authorList>
            <person name="Myers G."/>
            <person name="Meyer A."/>
            <person name="Karagic N."/>
            <person name="Pippel M."/>
            <person name="Winkler S."/>
            <person name="Tracey A."/>
            <person name="Wood J."/>
            <person name="Formenti G."/>
            <person name="Howe K."/>
            <person name="Fedrigo O."/>
            <person name="Jarvis E.D."/>
        </authorList>
    </citation>
    <scope>NUCLEOTIDE SEQUENCE [LARGE SCALE GENOMIC DNA]</scope>
</reference>
<dbReference type="InterPro" id="IPR016186">
    <property type="entry name" value="C-type_lectin-like/link_sf"/>
</dbReference>
<sequence>MNTGRNKGYRLAAVCLGLLCFLLLAAITVLWINFERDQSQTSNKELPANKVTWETAYINVTMDIKYFVLFSTLEKAMQQGWTYFNGTLYYITVGYKNWTESREDCRERGADLVIINSREEQEFILNNLGSSRAWIGLTDTETEGVWKWVDGSALTTEFWEEGEPNDDQNNEDCADIQGFPGKKNWNDIACSEEAGWICEKIHFRFILFNE</sequence>
<proteinExistence type="predicted"/>
<keyword evidence="3" id="KW-0472">Membrane</keyword>
<keyword evidence="3" id="KW-0812">Transmembrane</keyword>
<dbReference type="STRING" id="42514.ENSPNAP00000034223"/>
<dbReference type="PROSITE" id="PS50041">
    <property type="entry name" value="C_TYPE_LECTIN_2"/>
    <property type="match status" value="1"/>
</dbReference>
<evidence type="ECO:0000256" key="3">
    <source>
        <dbReference type="SAM" id="Phobius"/>
    </source>
</evidence>
<dbReference type="SMART" id="SM00034">
    <property type="entry name" value="CLECT"/>
    <property type="match status" value="1"/>
</dbReference>
<dbReference type="InterPro" id="IPR016187">
    <property type="entry name" value="CTDL_fold"/>
</dbReference>
<reference evidence="5" key="3">
    <citation type="submission" date="2025-09" db="UniProtKB">
        <authorList>
            <consortium name="Ensembl"/>
        </authorList>
    </citation>
    <scope>IDENTIFICATION</scope>
</reference>
<dbReference type="Ensembl" id="ENSPNAT00000025769.2">
    <property type="protein sequence ID" value="ENSPNAP00000034223.2"/>
    <property type="gene ID" value="ENSPNAG00000032929.1"/>
</dbReference>
<dbReference type="InterPro" id="IPR050111">
    <property type="entry name" value="C-type_lectin/snaclec_domain"/>
</dbReference>
<accession>A0A3B4EER8</accession>
<reference evidence="5" key="2">
    <citation type="submission" date="2025-08" db="UniProtKB">
        <authorList>
            <consortium name="Ensembl"/>
        </authorList>
    </citation>
    <scope>IDENTIFICATION</scope>
</reference>
<keyword evidence="1" id="KW-0430">Lectin</keyword>
<keyword evidence="2" id="KW-1015">Disulfide bond</keyword>
<dbReference type="GO" id="GO:0030246">
    <property type="term" value="F:carbohydrate binding"/>
    <property type="evidence" value="ECO:0007669"/>
    <property type="project" value="UniProtKB-KW"/>
</dbReference>
<dbReference type="RefSeq" id="XP_037388809.1">
    <property type="nucleotide sequence ID" value="XM_037532912.1"/>
</dbReference>
<dbReference type="OMA" id="WHESKEY"/>
<dbReference type="PANTHER" id="PTHR22803">
    <property type="entry name" value="MANNOSE, PHOSPHOLIPASE, LECTIN RECEPTOR RELATED"/>
    <property type="match status" value="1"/>
</dbReference>
<dbReference type="InterPro" id="IPR001304">
    <property type="entry name" value="C-type_lectin-like"/>
</dbReference>
<evidence type="ECO:0000259" key="4">
    <source>
        <dbReference type="PROSITE" id="PS50041"/>
    </source>
</evidence>
<dbReference type="CDD" id="cd03590">
    <property type="entry name" value="CLECT_DC-SIGN_like"/>
    <property type="match status" value="1"/>
</dbReference>
<protein>
    <recommendedName>
        <fullName evidence="4">C-type lectin domain-containing protein</fullName>
    </recommendedName>
</protein>
<dbReference type="GeneID" id="108410918"/>
<name>A0A3B4EER8_PYGNA</name>
<organism evidence="5 6">
    <name type="scientific">Pygocentrus nattereri</name>
    <name type="common">Red-bellied piranha</name>
    <dbReference type="NCBI Taxonomy" id="42514"/>
    <lineage>
        <taxon>Eukaryota</taxon>
        <taxon>Metazoa</taxon>
        <taxon>Chordata</taxon>
        <taxon>Craniata</taxon>
        <taxon>Vertebrata</taxon>
        <taxon>Euteleostomi</taxon>
        <taxon>Actinopterygii</taxon>
        <taxon>Neopterygii</taxon>
        <taxon>Teleostei</taxon>
        <taxon>Ostariophysi</taxon>
        <taxon>Characiformes</taxon>
        <taxon>Characoidei</taxon>
        <taxon>Pygocentrus</taxon>
    </lineage>
</organism>
<evidence type="ECO:0000256" key="1">
    <source>
        <dbReference type="ARBA" id="ARBA00022734"/>
    </source>
</evidence>
<evidence type="ECO:0000313" key="5">
    <source>
        <dbReference type="Ensembl" id="ENSPNAP00000034223.2"/>
    </source>
</evidence>
<evidence type="ECO:0000313" key="6">
    <source>
        <dbReference type="Proteomes" id="UP001501920"/>
    </source>
</evidence>
<feature type="domain" description="C-type lectin" evidence="4">
    <location>
        <begin position="84"/>
        <end position="199"/>
    </location>
</feature>
<dbReference type="SUPFAM" id="SSF56436">
    <property type="entry name" value="C-type lectin-like"/>
    <property type="match status" value="1"/>
</dbReference>
<dbReference type="InterPro" id="IPR018378">
    <property type="entry name" value="C-type_lectin_CS"/>
</dbReference>
<dbReference type="InterPro" id="IPR033989">
    <property type="entry name" value="CD209-like_CTLD"/>
</dbReference>
<keyword evidence="3" id="KW-1133">Transmembrane helix</keyword>
<dbReference type="PROSITE" id="PS00615">
    <property type="entry name" value="C_TYPE_LECTIN_1"/>
    <property type="match status" value="1"/>
</dbReference>
<evidence type="ECO:0000256" key="2">
    <source>
        <dbReference type="ARBA" id="ARBA00023157"/>
    </source>
</evidence>
<dbReference type="Pfam" id="PF00059">
    <property type="entry name" value="Lectin_C"/>
    <property type="match status" value="1"/>
</dbReference>
<dbReference type="AlphaFoldDB" id="A0A3B4EER8"/>
<feature type="transmembrane region" description="Helical" evidence="3">
    <location>
        <begin position="12"/>
        <end position="34"/>
    </location>
</feature>
<dbReference type="Gene3D" id="3.10.100.10">
    <property type="entry name" value="Mannose-Binding Protein A, subunit A"/>
    <property type="match status" value="1"/>
</dbReference>